<feature type="compositionally biased region" description="Acidic residues" evidence="1">
    <location>
        <begin position="119"/>
        <end position="134"/>
    </location>
</feature>
<dbReference type="AlphaFoldDB" id="A0A3E1NQ55"/>
<keyword evidence="3" id="KW-1185">Reference proteome</keyword>
<dbReference type="Proteomes" id="UP000261284">
    <property type="component" value="Unassembled WGS sequence"/>
</dbReference>
<evidence type="ECO:0000313" key="2">
    <source>
        <dbReference type="EMBL" id="RFM30062.1"/>
    </source>
</evidence>
<name>A0A3E1NQ55_9BACT</name>
<feature type="region of interest" description="Disordered" evidence="1">
    <location>
        <begin position="101"/>
        <end position="144"/>
    </location>
</feature>
<comment type="caution">
    <text evidence="2">The sequence shown here is derived from an EMBL/GenBank/DDBJ whole genome shotgun (WGS) entry which is preliminary data.</text>
</comment>
<accession>A0A3E1NQ55</accession>
<sequence length="144" mass="15238">MTGNEPASPRLKDGWAHGDASAPGMTIAQTALLHFMANMVPAYDFQIDAQSAKEIAHAADQLTTAFINQINKNQNLQVAVNLDAMNENTTTIAGENEVHGKNIFGNSSDPALNAKVDTIDEPGDDETEGDEGVVEEASALAEVD</sequence>
<organism evidence="2 3">
    <name type="scientific">Deminuibacter soli</name>
    <dbReference type="NCBI Taxonomy" id="2291815"/>
    <lineage>
        <taxon>Bacteria</taxon>
        <taxon>Pseudomonadati</taxon>
        <taxon>Bacteroidota</taxon>
        <taxon>Chitinophagia</taxon>
        <taxon>Chitinophagales</taxon>
        <taxon>Chitinophagaceae</taxon>
        <taxon>Deminuibacter</taxon>
    </lineage>
</organism>
<evidence type="ECO:0000256" key="1">
    <source>
        <dbReference type="SAM" id="MobiDB-lite"/>
    </source>
</evidence>
<evidence type="ECO:0000313" key="3">
    <source>
        <dbReference type="Proteomes" id="UP000261284"/>
    </source>
</evidence>
<proteinExistence type="predicted"/>
<gene>
    <name evidence="2" type="ORF">DXN05_03560</name>
</gene>
<dbReference type="EMBL" id="QTJU01000001">
    <property type="protein sequence ID" value="RFM30062.1"/>
    <property type="molecule type" value="Genomic_DNA"/>
</dbReference>
<reference evidence="2 3" key="1">
    <citation type="submission" date="2018-08" db="EMBL/GenBank/DDBJ databases">
        <title>Chitinophagaceae sp. K23C18032701, a novel bacterium isolated from forest soil.</title>
        <authorList>
            <person name="Wang C."/>
        </authorList>
    </citation>
    <scope>NUCLEOTIDE SEQUENCE [LARGE SCALE GENOMIC DNA]</scope>
    <source>
        <strain evidence="2 3">K23C18032701</strain>
    </source>
</reference>
<protein>
    <submittedName>
        <fullName evidence="2">Uncharacterized protein</fullName>
    </submittedName>
</protein>